<keyword evidence="1" id="KW-0812">Transmembrane</keyword>
<feature type="transmembrane region" description="Helical" evidence="1">
    <location>
        <begin position="86"/>
        <end position="104"/>
    </location>
</feature>
<proteinExistence type="predicted"/>
<sequence length="120" mass="13177">MTLSSSLYSPVFESAKIINTNPVILSTAEKNRILDAVGVRNTQTTVRQNYAHDTELGRSRIRKWDEKPLSTYTDPEPEIINPGQRAILIALIALGAVLTAALLWKTGKKVLGGKKHGNSH</sequence>
<organism evidence="2 3">
    <name type="scientific">Methanocorpusculum vombati</name>
    <dbReference type="NCBI Taxonomy" id="3002864"/>
    <lineage>
        <taxon>Archaea</taxon>
        <taxon>Methanobacteriati</taxon>
        <taxon>Methanobacteriota</taxon>
        <taxon>Stenosarchaea group</taxon>
        <taxon>Methanomicrobia</taxon>
        <taxon>Methanomicrobiales</taxon>
        <taxon>Methanocorpusculaceae</taxon>
        <taxon>Methanocorpusculum</taxon>
    </lineage>
</organism>
<dbReference type="EMBL" id="JAPTGC010000003">
    <property type="protein sequence ID" value="MCZ0862255.1"/>
    <property type="molecule type" value="Genomic_DNA"/>
</dbReference>
<evidence type="ECO:0000256" key="1">
    <source>
        <dbReference type="SAM" id="Phobius"/>
    </source>
</evidence>
<reference evidence="2" key="1">
    <citation type="submission" date="2022-12" db="EMBL/GenBank/DDBJ databases">
        <title>Isolation and characterisation of novel Methanocorpusculum spp. from native Australian herbivores indicates the genus is ancestrally host-associated.</title>
        <authorList>
            <person name="Volmer J.G."/>
            <person name="Soo R.M."/>
            <person name="Evans P.N."/>
            <person name="Hoedt E.C."/>
            <person name="Astorga Alsina A.L."/>
            <person name="Woodcroft B.J."/>
            <person name="Tyson G.W."/>
            <person name="Hugenholtz P."/>
            <person name="Morrison M."/>
        </authorList>
    </citation>
    <scope>NUCLEOTIDE SEQUENCE</scope>
    <source>
        <strain evidence="2">CW153</strain>
    </source>
</reference>
<keyword evidence="1" id="KW-1133">Transmembrane helix</keyword>
<gene>
    <name evidence="2" type="ORF">O0S09_03170</name>
</gene>
<evidence type="ECO:0000313" key="3">
    <source>
        <dbReference type="Proteomes" id="UP001141336"/>
    </source>
</evidence>
<name>A0ABT4IKH8_9EURY</name>
<dbReference type="RefSeq" id="WP_268922484.1">
    <property type="nucleotide sequence ID" value="NZ_JAPTGC010000003.1"/>
</dbReference>
<keyword evidence="3" id="KW-1185">Reference proteome</keyword>
<protein>
    <submittedName>
        <fullName evidence="2">Uncharacterized protein</fullName>
    </submittedName>
</protein>
<evidence type="ECO:0000313" key="2">
    <source>
        <dbReference type="EMBL" id="MCZ0862255.1"/>
    </source>
</evidence>
<comment type="caution">
    <text evidence="2">The sequence shown here is derived from an EMBL/GenBank/DDBJ whole genome shotgun (WGS) entry which is preliminary data.</text>
</comment>
<dbReference type="Proteomes" id="UP001141336">
    <property type="component" value="Unassembled WGS sequence"/>
</dbReference>
<keyword evidence="1" id="KW-0472">Membrane</keyword>
<accession>A0ABT4IKH8</accession>